<sequence>LDRRPSLLINLLILVFPFLTFQIYKIINVISKGRDVTPLKV</sequence>
<keyword evidence="1" id="KW-0812">Transmembrane</keyword>
<proteinExistence type="predicted"/>
<dbReference type="AlphaFoldDB" id="A0A0K2U6J6"/>
<protein>
    <submittedName>
        <fullName evidence="2">Uncharacterized protein</fullName>
    </submittedName>
</protein>
<organism evidence="2">
    <name type="scientific">Lepeophtheirus salmonis</name>
    <name type="common">Salmon louse</name>
    <name type="synonym">Caligus salmonis</name>
    <dbReference type="NCBI Taxonomy" id="72036"/>
    <lineage>
        <taxon>Eukaryota</taxon>
        <taxon>Metazoa</taxon>
        <taxon>Ecdysozoa</taxon>
        <taxon>Arthropoda</taxon>
        <taxon>Crustacea</taxon>
        <taxon>Multicrustacea</taxon>
        <taxon>Hexanauplia</taxon>
        <taxon>Copepoda</taxon>
        <taxon>Siphonostomatoida</taxon>
        <taxon>Caligidae</taxon>
        <taxon>Lepeophtheirus</taxon>
    </lineage>
</organism>
<reference evidence="2" key="1">
    <citation type="submission" date="2014-05" db="EMBL/GenBank/DDBJ databases">
        <authorList>
            <person name="Chronopoulou M."/>
        </authorList>
    </citation>
    <scope>NUCLEOTIDE SEQUENCE</scope>
    <source>
        <tissue evidence="2">Whole organism</tissue>
    </source>
</reference>
<feature type="non-terminal residue" evidence="2">
    <location>
        <position position="41"/>
    </location>
</feature>
<keyword evidence="1" id="KW-1133">Transmembrane helix</keyword>
<keyword evidence="1" id="KW-0472">Membrane</keyword>
<feature type="non-terminal residue" evidence="2">
    <location>
        <position position="1"/>
    </location>
</feature>
<evidence type="ECO:0000313" key="2">
    <source>
        <dbReference type="EMBL" id="CDW33838.1"/>
    </source>
</evidence>
<feature type="transmembrane region" description="Helical" evidence="1">
    <location>
        <begin position="6"/>
        <end position="24"/>
    </location>
</feature>
<evidence type="ECO:0000256" key="1">
    <source>
        <dbReference type="SAM" id="Phobius"/>
    </source>
</evidence>
<dbReference type="EMBL" id="HACA01016477">
    <property type="protein sequence ID" value="CDW33838.1"/>
    <property type="molecule type" value="Transcribed_RNA"/>
</dbReference>
<accession>A0A0K2U6J6</accession>
<name>A0A0K2U6J6_LEPSM</name>